<evidence type="ECO:0000259" key="1">
    <source>
        <dbReference type="PROSITE" id="PS50075"/>
    </source>
</evidence>
<dbReference type="EMBL" id="LDTE01000088">
    <property type="protein sequence ID" value="KTT97222.1"/>
    <property type="molecule type" value="Genomic_DNA"/>
</dbReference>
<reference evidence="4 5" key="1">
    <citation type="journal article" date="2016" name="Front. Microbiol.">
        <title>Genomic Resource of Rice Seed Associated Bacteria.</title>
        <authorList>
            <person name="Midha S."/>
            <person name="Bansal K."/>
            <person name="Sharma S."/>
            <person name="Kumar N."/>
            <person name="Patil P.P."/>
            <person name="Chaudhry V."/>
            <person name="Patil P.B."/>
        </authorList>
    </citation>
    <scope>NUCLEOTIDE SEQUENCE [LARGE SCALE GENOMIC DNA]</scope>
    <source>
        <strain evidence="3 5">NS258</strain>
        <strain evidence="2 4">SB4</strain>
    </source>
</reference>
<dbReference type="SUPFAM" id="SSF47336">
    <property type="entry name" value="ACP-like"/>
    <property type="match status" value="1"/>
</dbReference>
<dbReference type="InterPro" id="IPR036736">
    <property type="entry name" value="ACP-like_sf"/>
</dbReference>
<dbReference type="OrthoDB" id="2626117at2"/>
<evidence type="ECO:0000313" key="2">
    <source>
        <dbReference type="EMBL" id="KTT97222.1"/>
    </source>
</evidence>
<dbReference type="InterPro" id="IPR009081">
    <property type="entry name" value="PP-bd_ACP"/>
</dbReference>
<sequence length="98" mass="10325">MTTAGRRGLVVEASKDVDATVRGVLADVLGLSAERVESFDADTPLFGALPELDSMAVAGVLTELEDRLGILIEDDEVDGEMLETFGQLVAFADAKARA</sequence>
<protein>
    <submittedName>
        <fullName evidence="3">Acyl carrier protein</fullName>
    </submittedName>
</protein>
<dbReference type="Proteomes" id="UP000074072">
    <property type="component" value="Unassembled WGS sequence"/>
</dbReference>
<dbReference type="Gene3D" id="1.10.1200.10">
    <property type="entry name" value="ACP-like"/>
    <property type="match status" value="1"/>
</dbReference>
<evidence type="ECO:0000313" key="4">
    <source>
        <dbReference type="Proteomes" id="UP000074072"/>
    </source>
</evidence>
<organism evidence="3 5">
    <name type="scientific">Sphingomonas sanguinis</name>
    <dbReference type="NCBI Taxonomy" id="33051"/>
    <lineage>
        <taxon>Bacteria</taxon>
        <taxon>Pseudomonadati</taxon>
        <taxon>Pseudomonadota</taxon>
        <taxon>Alphaproteobacteria</taxon>
        <taxon>Sphingomonadales</taxon>
        <taxon>Sphingomonadaceae</taxon>
        <taxon>Sphingomonas</taxon>
    </lineage>
</organism>
<dbReference type="PATRIC" id="fig|33051.4.peg.3690"/>
<evidence type="ECO:0000313" key="5">
    <source>
        <dbReference type="Proteomes" id="UP000074410"/>
    </source>
</evidence>
<comment type="caution">
    <text evidence="3">The sequence shown here is derived from an EMBL/GenBank/DDBJ whole genome shotgun (WGS) entry which is preliminary data.</text>
</comment>
<accession>A0A147J767</accession>
<evidence type="ECO:0000313" key="3">
    <source>
        <dbReference type="EMBL" id="KTW11068.1"/>
    </source>
</evidence>
<dbReference type="Proteomes" id="UP000074410">
    <property type="component" value="Unassembled WGS sequence"/>
</dbReference>
<dbReference type="Pfam" id="PF00550">
    <property type="entry name" value="PP-binding"/>
    <property type="match status" value="1"/>
</dbReference>
<feature type="domain" description="Carrier" evidence="1">
    <location>
        <begin position="15"/>
        <end position="96"/>
    </location>
</feature>
<proteinExistence type="predicted"/>
<name>A0A147J767_9SPHN</name>
<gene>
    <name evidence="3" type="ORF">NS258_11705</name>
    <name evidence="2" type="ORF">SB4_14020</name>
</gene>
<dbReference type="PROSITE" id="PS50075">
    <property type="entry name" value="CARRIER"/>
    <property type="match status" value="1"/>
</dbReference>
<dbReference type="RefSeq" id="WP_058717266.1">
    <property type="nucleotide sequence ID" value="NZ_LDTC01000085.1"/>
</dbReference>
<dbReference type="AlphaFoldDB" id="A0A147J767"/>
<dbReference type="EMBL" id="LDTC01000085">
    <property type="protein sequence ID" value="KTW11068.1"/>
    <property type="molecule type" value="Genomic_DNA"/>
</dbReference>